<dbReference type="Proteomes" id="UP000702425">
    <property type="component" value="Unassembled WGS sequence"/>
</dbReference>
<evidence type="ECO:0000259" key="2">
    <source>
        <dbReference type="Pfam" id="PF22735"/>
    </source>
</evidence>
<dbReference type="SUPFAM" id="SSF52540">
    <property type="entry name" value="P-loop containing nucleoside triphosphate hydrolases"/>
    <property type="match status" value="1"/>
</dbReference>
<feature type="domain" description="NACHT N-terminal Helical" evidence="2">
    <location>
        <begin position="45"/>
        <end position="249"/>
    </location>
</feature>
<dbReference type="Gene3D" id="3.40.50.300">
    <property type="entry name" value="P-loop containing nucleotide triphosphate hydrolases"/>
    <property type="match status" value="1"/>
</dbReference>
<proteinExistence type="predicted"/>
<dbReference type="SUPFAM" id="SSF141571">
    <property type="entry name" value="Pentapeptide repeat-like"/>
    <property type="match status" value="1"/>
</dbReference>
<name>A0ABX2D0Q4_9CYAN</name>
<dbReference type="RefSeq" id="WP_172190163.1">
    <property type="nucleotide sequence ID" value="NZ_CAWPPK010000294.1"/>
</dbReference>
<dbReference type="Pfam" id="PF22735">
    <property type="entry name" value="NNH3"/>
    <property type="match status" value="1"/>
</dbReference>
<protein>
    <submittedName>
        <fullName evidence="3">Secreted effector protein PipB2</fullName>
    </submittedName>
</protein>
<organism evidence="3 4">
    <name type="scientific">Microcoleus asticus IPMA8</name>
    <dbReference type="NCBI Taxonomy" id="2563858"/>
    <lineage>
        <taxon>Bacteria</taxon>
        <taxon>Bacillati</taxon>
        <taxon>Cyanobacteriota</taxon>
        <taxon>Cyanophyceae</taxon>
        <taxon>Oscillatoriophycideae</taxon>
        <taxon>Oscillatoriales</taxon>
        <taxon>Microcoleaceae</taxon>
        <taxon>Microcoleus</taxon>
        <taxon>Microcoleus asticus</taxon>
    </lineage>
</organism>
<dbReference type="PANTHER" id="PTHR47485:SF1">
    <property type="entry name" value="THYLAKOID LUMENAL 17.4 KDA PROTEIN, CHLOROPLASTIC"/>
    <property type="match status" value="1"/>
</dbReference>
<keyword evidence="1" id="KW-0677">Repeat</keyword>
<evidence type="ECO:0000256" key="1">
    <source>
        <dbReference type="ARBA" id="ARBA00022737"/>
    </source>
</evidence>
<comment type="caution">
    <text evidence="3">The sequence shown here is derived from an EMBL/GenBank/DDBJ whole genome shotgun (WGS) entry which is preliminary data.</text>
</comment>
<dbReference type="InterPro" id="IPR001646">
    <property type="entry name" value="5peptide_repeat"/>
</dbReference>
<dbReference type="InterPro" id="IPR027417">
    <property type="entry name" value="P-loop_NTPase"/>
</dbReference>
<evidence type="ECO:0000313" key="3">
    <source>
        <dbReference type="EMBL" id="NQE36235.1"/>
    </source>
</evidence>
<dbReference type="PANTHER" id="PTHR47485">
    <property type="entry name" value="THYLAKOID LUMENAL 17.4 KDA PROTEIN, CHLOROPLASTIC"/>
    <property type="match status" value="1"/>
</dbReference>
<keyword evidence="4" id="KW-1185">Reference proteome</keyword>
<reference evidence="3 4" key="1">
    <citation type="journal article" date="2020" name="Sci. Rep.">
        <title>A novel cyanobacterial geosmin producer, revising GeoA distribution and dispersion patterns in Bacteria.</title>
        <authorList>
            <person name="Churro C."/>
            <person name="Semedo-Aguiar A.P."/>
            <person name="Silva A.D."/>
            <person name="Pereira-Leal J.B."/>
            <person name="Leite R.B."/>
        </authorList>
    </citation>
    <scope>NUCLEOTIDE SEQUENCE [LARGE SCALE GENOMIC DNA]</scope>
    <source>
        <strain evidence="3 4">IPMA8</strain>
    </source>
</reference>
<dbReference type="EMBL" id="SRRZ01000078">
    <property type="protein sequence ID" value="NQE36235.1"/>
    <property type="molecule type" value="Genomic_DNA"/>
</dbReference>
<accession>A0ABX2D0Q4</accession>
<evidence type="ECO:0000313" key="4">
    <source>
        <dbReference type="Proteomes" id="UP000702425"/>
    </source>
</evidence>
<dbReference type="InterPro" id="IPR054568">
    <property type="entry name" value="NNH3"/>
</dbReference>
<sequence length="1011" mass="112943">MANRIWKLLTTDIKELCSAEAAEGIGEAGKTAAELAKMFKEQGLDNSNLLLEVLNSPLAQVVGTGLPFVGIAAKMLAFFIEKTQQQPTLAECIFLVSQAAYLESFKDFIGQDASLLNRIGQTPVSDKVKQLLKKLADLELSDTAATETVICFRDSILAEEFNLVLSQRLQQAGLNADEAQMLTKRVAANTHRYLIKAWAVSSDAMKHLGQPSIREWREEQEKYQSIDKYLQEQIASLPLEPVFAENFSFKDIYVPLKAKPIDKKANRVKNTEHFDLATWAKKLLEDGKKENKVMFVEAGPGRGKSVFCRMFADRVRQHLHPVWTPVLIRLRDIPILQKSFRETLKEAVNAGFASDDGWLTDRNTRYLFFLDGFDELLMEGRSSGGLEQFLKQVGQFQRDCDQNSEMGHRVLITGRTLALQGIERQMPDNLDRVEIQIMDDGIQQQWLSKWEAQLGTEKTSAFQNFLQDKCCPQNVKSELSREPLLLYLLAAMHRDKILKVEDFQGTNSTQAKILIYNQAVNWVLTEQRSKLLNRNLTELETEDLRRILTEAGLCVVQSGGECAPVAMIEKRLREDNSVKALLEKAQIPIGDNPLRNALAVFYLQQGSKEGSVEFVHKSFGEFLCAERLKESLEEWTEPGKKGRGFNTQDSQMDWEIYDLLGYGPLTEEIVEYLMGLLTSPADPGEENQFRFVELFQRLENFYLRWCEGEFIDMLPESLPQKKMRLLRDQLKTQDLGQRQIDIYAGLNVMILLLELHCYGQQRDKLKNKMVFYPCGKPNDEGKLDDTNRLLRLISYSYCVGDSGFLQIVGLFLSGANLSGANLGGTELCGADLYGANLSGANLNGAEFSNADLIDANLRGAHLSGTYLTEADLSGADLSNADLSNADLSNANLSSVDFRGANLSGADFTGADLSDANLSGANLHDADLRDAYLSDANLSSADLRDADLRDANLSGTNLSGTNLSGTNLSGANLNDRTLGDVKWDENTKWENVRGLDTAVDVPEALRRQLGMQ</sequence>
<gene>
    <name evidence="3" type="primary">pipB2_22</name>
    <name evidence="3" type="ORF">E5S67_03998</name>
</gene>
<dbReference type="Gene3D" id="2.160.20.80">
    <property type="entry name" value="E3 ubiquitin-protein ligase SopA"/>
    <property type="match status" value="1"/>
</dbReference>
<dbReference type="Pfam" id="PF00805">
    <property type="entry name" value="Pentapeptide"/>
    <property type="match status" value="3"/>
</dbReference>